<organism evidence="1 2">
    <name type="scientific">Mucilaginibacter arboris</name>
    <dbReference type="NCBI Taxonomy" id="2682090"/>
    <lineage>
        <taxon>Bacteria</taxon>
        <taxon>Pseudomonadati</taxon>
        <taxon>Bacteroidota</taxon>
        <taxon>Sphingobacteriia</taxon>
        <taxon>Sphingobacteriales</taxon>
        <taxon>Sphingobacteriaceae</taxon>
        <taxon>Mucilaginibacter</taxon>
    </lineage>
</organism>
<protein>
    <submittedName>
        <fullName evidence="1">Uncharacterized protein</fullName>
    </submittedName>
</protein>
<evidence type="ECO:0000313" key="2">
    <source>
        <dbReference type="Proteomes" id="UP000462014"/>
    </source>
</evidence>
<evidence type="ECO:0000313" key="1">
    <source>
        <dbReference type="EMBL" id="MVN23003.1"/>
    </source>
</evidence>
<dbReference type="AlphaFoldDB" id="A0A7K1T0C4"/>
<comment type="caution">
    <text evidence="1">The sequence shown here is derived from an EMBL/GenBank/DDBJ whole genome shotgun (WGS) entry which is preliminary data.</text>
</comment>
<keyword evidence="2" id="KW-1185">Reference proteome</keyword>
<reference evidence="1 2" key="1">
    <citation type="submission" date="2019-12" db="EMBL/GenBank/DDBJ databases">
        <title>Mucilaginibacter sp. HMF7410 genome sequencing and assembly.</title>
        <authorList>
            <person name="Kang H."/>
            <person name="Cha I."/>
            <person name="Kim H."/>
            <person name="Joh K."/>
        </authorList>
    </citation>
    <scope>NUCLEOTIDE SEQUENCE [LARGE SCALE GENOMIC DNA]</scope>
    <source>
        <strain evidence="1 2">HMF7410</strain>
    </source>
</reference>
<dbReference type="EMBL" id="WPIK01000016">
    <property type="protein sequence ID" value="MVN23003.1"/>
    <property type="molecule type" value="Genomic_DNA"/>
</dbReference>
<name>A0A7K1T0C4_9SPHI</name>
<gene>
    <name evidence="1" type="ORF">GO621_15865</name>
</gene>
<accession>A0A7K1T0C4</accession>
<sequence>MMTTDSLGFILEYQDRNIYCEVFDDDGHYMVLFDSKYECEVEMDESTFWIQADGNHLPEAIILEIGFHIEKKYN</sequence>
<dbReference type="RefSeq" id="WP_157568805.1">
    <property type="nucleotide sequence ID" value="NZ_WPIK01000016.1"/>
</dbReference>
<proteinExistence type="predicted"/>
<dbReference type="Proteomes" id="UP000462014">
    <property type="component" value="Unassembled WGS sequence"/>
</dbReference>